<dbReference type="AlphaFoldDB" id="A0AA40HW51"/>
<gene>
    <name evidence="2" type="ORF">QTO34_001464</name>
</gene>
<dbReference type="EMBL" id="JAULJE010000010">
    <property type="protein sequence ID" value="KAK1338348.1"/>
    <property type="molecule type" value="Genomic_DNA"/>
</dbReference>
<name>A0AA40HW51_CNENI</name>
<keyword evidence="3" id="KW-1185">Reference proteome</keyword>
<organism evidence="2 3">
    <name type="scientific">Cnephaeus nilssonii</name>
    <name type="common">Northern bat</name>
    <name type="synonym">Eptesicus nilssonii</name>
    <dbReference type="NCBI Taxonomy" id="3371016"/>
    <lineage>
        <taxon>Eukaryota</taxon>
        <taxon>Metazoa</taxon>
        <taxon>Chordata</taxon>
        <taxon>Craniata</taxon>
        <taxon>Vertebrata</taxon>
        <taxon>Euteleostomi</taxon>
        <taxon>Mammalia</taxon>
        <taxon>Eutheria</taxon>
        <taxon>Laurasiatheria</taxon>
        <taxon>Chiroptera</taxon>
        <taxon>Yangochiroptera</taxon>
        <taxon>Vespertilionidae</taxon>
        <taxon>Cnephaeus</taxon>
    </lineage>
</organism>
<evidence type="ECO:0000256" key="1">
    <source>
        <dbReference type="SAM" id="MobiDB-lite"/>
    </source>
</evidence>
<proteinExistence type="predicted"/>
<evidence type="ECO:0000313" key="2">
    <source>
        <dbReference type="EMBL" id="KAK1338348.1"/>
    </source>
</evidence>
<dbReference type="Proteomes" id="UP001177744">
    <property type="component" value="Unassembled WGS sequence"/>
</dbReference>
<feature type="region of interest" description="Disordered" evidence="1">
    <location>
        <begin position="76"/>
        <end position="114"/>
    </location>
</feature>
<protein>
    <submittedName>
        <fullName evidence="2">Uncharacterized protein</fullName>
    </submittedName>
</protein>
<evidence type="ECO:0000313" key="3">
    <source>
        <dbReference type="Proteomes" id="UP001177744"/>
    </source>
</evidence>
<sequence>MRMVEWRSLGQKGLLGQALNSAFSTAFFTEVQSMSRPSESESKLSVHPGNACLFTLPRGSLGSFGMIGQKILYSSLSPTTNQRGSPEESRDAVVSPAKKAQAEQEEPSTLPSLPLSPEKLVRIQKNKAAALLNSLLKTC</sequence>
<accession>A0AA40HW51</accession>
<comment type="caution">
    <text evidence="2">The sequence shown here is derived from an EMBL/GenBank/DDBJ whole genome shotgun (WGS) entry which is preliminary data.</text>
</comment>
<reference evidence="2" key="1">
    <citation type="submission" date="2023-06" db="EMBL/GenBank/DDBJ databases">
        <title>Reference genome for the Northern bat (Eptesicus nilssonii), a most northern bat species.</title>
        <authorList>
            <person name="Laine V.N."/>
            <person name="Pulliainen A.T."/>
            <person name="Lilley T.M."/>
        </authorList>
    </citation>
    <scope>NUCLEOTIDE SEQUENCE</scope>
    <source>
        <strain evidence="2">BLF_Eptnil</strain>
        <tissue evidence="2">Kidney</tissue>
    </source>
</reference>